<dbReference type="EMBL" id="HM452126">
    <property type="protein sequence ID" value="ADM80022.1"/>
    <property type="molecule type" value="Genomic_DNA"/>
</dbReference>
<protein>
    <submittedName>
        <fullName evidence="1">Uncharacterized protein</fullName>
    </submittedName>
</protein>
<proteinExistence type="predicted"/>
<name>E1A2S6_9CAUD</name>
<accession>E1A2S6</accession>
<evidence type="ECO:0000313" key="2">
    <source>
        <dbReference type="Proteomes" id="UP000002236"/>
    </source>
</evidence>
<dbReference type="RefSeq" id="YP_003969468.1">
    <property type="nucleotide sequence ID" value="NC_014636.1"/>
</dbReference>
<organism evidence="1 2">
    <name type="scientific">Aeromonas phage phiAS5</name>
    <dbReference type="NCBI Taxonomy" id="879630"/>
    <lineage>
        <taxon>Viruses</taxon>
        <taxon>Duplodnaviria</taxon>
        <taxon>Heunggongvirae</taxon>
        <taxon>Uroviricota</taxon>
        <taxon>Caudoviricetes</taxon>
        <taxon>Pantevenvirales</taxon>
        <taxon>Straboviridae</taxon>
        <taxon>Chrysonvirus</taxon>
        <taxon>Chrysonvirus as5</taxon>
    </lineage>
</organism>
<gene>
    <name evidence="1" type="ORF">phiAS5_ORF0179</name>
</gene>
<sequence length="105" mass="12004">MIKRIGGPDYLSLNKIIDFCVCDHDTGNRYYKGTVRMIEGIMQRFGEFVLIPDATRGNRAYVVETTSRRLFYVFEAFGTIKVVDLNVSNQIAFDCTINGYAWSES</sequence>
<keyword evidence="2" id="KW-1185">Reference proteome</keyword>
<evidence type="ECO:0000313" key="1">
    <source>
        <dbReference type="EMBL" id="ADM80022.1"/>
    </source>
</evidence>
<reference evidence="1 2" key="1">
    <citation type="journal article" date="2012" name="Vet. Microbiol.">
        <title>Complete genome sequence and characterization of a broad-host range T4-like bacteriophage phiAS5 infecting Aeromonas salmonicida subsp. salmonicida.</title>
        <authorList>
            <person name="Kim J.H."/>
            <person name="Son J.S."/>
            <person name="Choi Y.J."/>
            <person name="Choresca C.H.Jr."/>
            <person name="Shin S.P."/>
            <person name="Han J.E."/>
            <person name="Jun J.W."/>
            <person name="Park S.C."/>
        </authorList>
    </citation>
    <scope>NUCLEOTIDE SEQUENCE [LARGE SCALE GENOMIC DNA]</scope>
</reference>
<dbReference type="GeneID" id="9861586"/>
<dbReference type="Proteomes" id="UP000002236">
    <property type="component" value="Segment"/>
</dbReference>
<dbReference type="KEGG" id="vg:9861586"/>